<reference evidence="1 2" key="1">
    <citation type="submission" date="2019-10" db="EMBL/GenBank/DDBJ databases">
        <authorList>
            <person name="Palmer J.M."/>
        </authorList>
    </citation>
    <scope>NUCLEOTIDE SEQUENCE [LARGE SCALE GENOMIC DNA]</scope>
    <source>
        <strain evidence="1 2">TWF730</strain>
    </source>
</reference>
<evidence type="ECO:0008006" key="3">
    <source>
        <dbReference type="Google" id="ProtNLM"/>
    </source>
</evidence>
<sequence>MTSTGSTASSEFVTLKDPRSYTKTSSRNVPITIPKFSGPVTAQVVTNWLKRCDKVFRRLEISSSNVLDDEKKVEAAGDAIVQCPATEEIYEWWVSNSIELMDQTWEEFQDEVRNQALGHGWQLRLLREYYTLSQGGMTAKEYSEKSTKLSKLIGCIDGEKLKAEPFVQKCQLLFRARPEVLDVVLENHIKTYEAILNTKKEDILFWLQKYAGVEVQKVKVEVEDSTVAGTFLPDSFPVQYIVGPSDCDLAGLRPTISSVKRFSNLEYLLDFTAPKVTRVAVYHNSNSYLFGIALTYGTQGEKICPDERIATNASFTRRNLVLLANEHITSYKFEYAGLNSLVGAGGGFINFRITTSNDRQLGTPDANPATPGPKVVAPTGWAIVGFHGVLQDQGSYGLPIRGIGPIFARIPDAET</sequence>
<dbReference type="InterPro" id="IPR036404">
    <property type="entry name" value="Jacalin-like_lectin_dom_sf"/>
</dbReference>
<dbReference type="SUPFAM" id="SSF51101">
    <property type="entry name" value="Mannose-binding lectins"/>
    <property type="match status" value="1"/>
</dbReference>
<dbReference type="Proteomes" id="UP001373714">
    <property type="component" value="Unassembled WGS sequence"/>
</dbReference>
<keyword evidence="2" id="KW-1185">Reference proteome</keyword>
<protein>
    <recommendedName>
        <fullName evidence="3">Jacalin-type lectin domain-containing protein</fullName>
    </recommendedName>
</protein>
<gene>
    <name evidence="1" type="ORF">TWF730_004490</name>
</gene>
<evidence type="ECO:0000313" key="1">
    <source>
        <dbReference type="EMBL" id="KAK6331409.1"/>
    </source>
</evidence>
<organism evidence="1 2">
    <name type="scientific">Orbilia blumenaviensis</name>
    <dbReference type="NCBI Taxonomy" id="1796055"/>
    <lineage>
        <taxon>Eukaryota</taxon>
        <taxon>Fungi</taxon>
        <taxon>Dikarya</taxon>
        <taxon>Ascomycota</taxon>
        <taxon>Pezizomycotina</taxon>
        <taxon>Orbiliomycetes</taxon>
        <taxon>Orbiliales</taxon>
        <taxon>Orbiliaceae</taxon>
        <taxon>Orbilia</taxon>
    </lineage>
</organism>
<dbReference type="EMBL" id="JAVHNS010000018">
    <property type="protein sequence ID" value="KAK6331409.1"/>
    <property type="molecule type" value="Genomic_DNA"/>
</dbReference>
<dbReference type="AlphaFoldDB" id="A0AAV9TYV1"/>
<name>A0AAV9TYV1_9PEZI</name>
<evidence type="ECO:0000313" key="2">
    <source>
        <dbReference type="Proteomes" id="UP001373714"/>
    </source>
</evidence>
<comment type="caution">
    <text evidence="1">The sequence shown here is derived from an EMBL/GenBank/DDBJ whole genome shotgun (WGS) entry which is preliminary data.</text>
</comment>
<proteinExistence type="predicted"/>
<accession>A0AAV9TYV1</accession>